<evidence type="ECO:0000313" key="2">
    <source>
        <dbReference type="Proteomes" id="UP001255601"/>
    </source>
</evidence>
<dbReference type="InterPro" id="IPR010982">
    <property type="entry name" value="Lambda_DNA-bd_dom_sf"/>
</dbReference>
<sequence>MDNIRAIRNNDDLAWAIAEVSPYFDKPPEPGTPEEERFDVLSSLIEAYEDVHYPIDAPEPVELIKAHMEMTGRTQSDLGTLFGSRSRASEVLNKKRALTVDMIYKLHKEWGIPADCLVKPYHLSPQQREVA</sequence>
<dbReference type="InterPro" id="IPR039060">
    <property type="entry name" value="Antitox_HigA"/>
</dbReference>
<dbReference type="AlphaFoldDB" id="A0AAJ2BCY2"/>
<organism evidence="1 2">
    <name type="scientific">Agrobacterium larrymoorei</name>
    <dbReference type="NCBI Taxonomy" id="160699"/>
    <lineage>
        <taxon>Bacteria</taxon>
        <taxon>Pseudomonadati</taxon>
        <taxon>Pseudomonadota</taxon>
        <taxon>Alphaproteobacteria</taxon>
        <taxon>Hyphomicrobiales</taxon>
        <taxon>Rhizobiaceae</taxon>
        <taxon>Rhizobium/Agrobacterium group</taxon>
        <taxon>Agrobacterium</taxon>
    </lineage>
</organism>
<proteinExistence type="predicted"/>
<name>A0AAJ2BCY2_9HYPH</name>
<dbReference type="PANTHER" id="PTHR40455:SF1">
    <property type="entry name" value="ANTITOXIN HIGA"/>
    <property type="match status" value="1"/>
</dbReference>
<dbReference type="Gene3D" id="1.10.260.40">
    <property type="entry name" value="lambda repressor-like DNA-binding domains"/>
    <property type="match status" value="1"/>
</dbReference>
<accession>A0AAJ2BCY2</accession>
<gene>
    <name evidence="1" type="ORF">QE369_002924</name>
</gene>
<dbReference type="GO" id="GO:0006355">
    <property type="term" value="P:regulation of DNA-templated transcription"/>
    <property type="evidence" value="ECO:0007669"/>
    <property type="project" value="InterPro"/>
</dbReference>
<dbReference type="EMBL" id="JAVIZC010000003">
    <property type="protein sequence ID" value="MDR6102727.1"/>
    <property type="molecule type" value="Genomic_DNA"/>
</dbReference>
<protein>
    <submittedName>
        <fullName evidence="1">HTH-type transcriptional regulator/antitoxin HigA</fullName>
    </submittedName>
</protein>
<dbReference type="RefSeq" id="WP_309771320.1">
    <property type="nucleotide sequence ID" value="NZ_JAVIZC010000003.1"/>
</dbReference>
<comment type="caution">
    <text evidence="1">The sequence shown here is derived from an EMBL/GenBank/DDBJ whole genome shotgun (WGS) entry which is preliminary data.</text>
</comment>
<dbReference type="GO" id="GO:0001046">
    <property type="term" value="F:core promoter sequence-specific DNA binding"/>
    <property type="evidence" value="ECO:0007669"/>
    <property type="project" value="TreeGrafter"/>
</dbReference>
<reference evidence="1" key="1">
    <citation type="submission" date="2023-08" db="EMBL/GenBank/DDBJ databases">
        <title>Functional and genomic diversity of the sorghum phyllosphere microbiome.</title>
        <authorList>
            <person name="Shade A."/>
        </authorList>
    </citation>
    <scope>NUCLEOTIDE SEQUENCE</scope>
    <source>
        <strain evidence="1">SORGH_AS_0974</strain>
    </source>
</reference>
<dbReference type="PANTHER" id="PTHR40455">
    <property type="entry name" value="ANTITOXIN HIGA"/>
    <property type="match status" value="1"/>
</dbReference>
<dbReference type="SUPFAM" id="SSF47413">
    <property type="entry name" value="lambda repressor-like DNA-binding domains"/>
    <property type="match status" value="1"/>
</dbReference>
<dbReference type="Proteomes" id="UP001255601">
    <property type="component" value="Unassembled WGS sequence"/>
</dbReference>
<evidence type="ECO:0000313" key="1">
    <source>
        <dbReference type="EMBL" id="MDR6102727.1"/>
    </source>
</evidence>